<evidence type="ECO:0000256" key="7">
    <source>
        <dbReference type="ARBA" id="ARBA00023234"/>
    </source>
</evidence>
<name>A0A830HDG9_9CHLO</name>
<evidence type="ECO:0000313" key="12">
    <source>
        <dbReference type="EMBL" id="GHP04798.1"/>
    </source>
</evidence>
<keyword evidence="5" id="KW-0808">Transferase</keyword>
<evidence type="ECO:0000256" key="3">
    <source>
        <dbReference type="ARBA" id="ARBA00010281"/>
    </source>
</evidence>
<dbReference type="CDD" id="cd03791">
    <property type="entry name" value="GT5_Glycogen_synthase_DULL1-like"/>
    <property type="match status" value="1"/>
</dbReference>
<dbReference type="Gene3D" id="3.40.50.2000">
    <property type="entry name" value="Glycogen Phosphorylase B"/>
    <property type="match status" value="2"/>
</dbReference>
<organism evidence="12 13">
    <name type="scientific">Pycnococcus provasolii</name>
    <dbReference type="NCBI Taxonomy" id="41880"/>
    <lineage>
        <taxon>Eukaryota</taxon>
        <taxon>Viridiplantae</taxon>
        <taxon>Chlorophyta</taxon>
        <taxon>Pseudoscourfieldiophyceae</taxon>
        <taxon>Pseudoscourfieldiales</taxon>
        <taxon>Pycnococcaceae</taxon>
        <taxon>Pycnococcus</taxon>
    </lineage>
</organism>
<evidence type="ECO:0000256" key="6">
    <source>
        <dbReference type="ARBA" id="ARBA00022922"/>
    </source>
</evidence>
<dbReference type="UniPathway" id="UPA00152"/>
<dbReference type="GO" id="GO:0009501">
    <property type="term" value="C:amyloplast"/>
    <property type="evidence" value="ECO:0007669"/>
    <property type="project" value="UniProtKB-SubCell"/>
</dbReference>
<dbReference type="PANTHER" id="PTHR45825">
    <property type="entry name" value="GRANULE-BOUND STARCH SYNTHASE 1, CHLOROPLASTIC/AMYLOPLASTIC"/>
    <property type="match status" value="1"/>
</dbReference>
<comment type="subcellular location">
    <subcellularLocation>
        <location evidence="8">Plastid</location>
        <location evidence="8">Chloroplast</location>
    </subcellularLocation>
    <subcellularLocation>
        <location evidence="8">Plastid</location>
        <location evidence="8">Amyloplast</location>
    </subcellularLocation>
</comment>
<evidence type="ECO:0000256" key="9">
    <source>
        <dbReference type="SAM" id="MobiDB-lite"/>
    </source>
</evidence>
<evidence type="ECO:0000256" key="2">
    <source>
        <dbReference type="ARBA" id="ARBA00004727"/>
    </source>
</evidence>
<sequence>MMSRLVSSGSCSSFAVSRVISHGGGKNKSRRRLVCASSSASSKASSGSSSSSSRKKTGAVSASVVTIDTPKAQEEEEEEDVTLESLIEEVDDAMSSSSSSSSSKAVAKAPAKNSVVKAVSMKADAKPAKPDVAKAPAKNSVVKAVSMKADAKPAKPDVVKTTDATLCVFDPQADITLPEFTNRPETEKLPIIFATSEVTPWSKSGGLADVCGSLPFALARRAHRVMVIAPRYENYEDAIDTGARIGVPCYGGFQEVGIFHCIRAGVDFVFVDHPSFHRPEGSLYTDADGEAYEDNAFRFTLLAKAALEIPLQVPLNGELYGDAGVFVANDWQAGLLPVLMASVYRPRHVYQNARAVTIIHNIQYQGVYSPGIFQDLGIPDDWFGAVDYQFPPEERQGAYEEEGHSVNFLKAAISTSDRVVTVSPNYANEICTWLGGKGMDDLLNARRFTLSGITNGIDVAEWDPATDRHLGASADGTEWGEHYSRGNLAGKAACKRALQQEMALPEDPNAPLIGFVGRLSDQKGAGMLLDAIPHLVEVHNAQVVMLGTGNKDLEERLREMEHRYQNNVRGWVGFNVAKSHHIIAAADLFAMPSRFEPCGLTQLYSLRYGTIPVVAETGGLVDTVQNYNPHASQEEERGTGFTFAAGDGWACGGALERAIKTYREHPESFKEMQLRGMAQDMSWDVAAESYEQVFFWAKNDTAFC</sequence>
<gene>
    <name evidence="12" type="ORF">PPROV_000355000</name>
</gene>
<accession>A0A830HDG9</accession>
<dbReference type="EC" id="2.4.1.-" evidence="8"/>
<dbReference type="GO" id="GO:0009011">
    <property type="term" value="F:alpha-1,4-glucan glucosyltransferase (ADP-glucose donor) activity"/>
    <property type="evidence" value="ECO:0007669"/>
    <property type="project" value="UniProtKB-EC"/>
</dbReference>
<reference evidence="12" key="1">
    <citation type="submission" date="2020-10" db="EMBL/GenBank/DDBJ databases">
        <title>Unveiling of a novel bifunctional photoreceptor, Dualchrome1, isolated from a cosmopolitan green alga.</title>
        <authorList>
            <person name="Suzuki S."/>
            <person name="Kawachi M."/>
        </authorList>
    </citation>
    <scope>NUCLEOTIDE SEQUENCE</scope>
    <source>
        <strain evidence="12">NIES 2893</strain>
    </source>
</reference>
<dbReference type="InterPro" id="IPR013534">
    <property type="entry name" value="Starch_synth_cat_dom"/>
</dbReference>
<evidence type="ECO:0000256" key="4">
    <source>
        <dbReference type="ARBA" id="ARBA00022676"/>
    </source>
</evidence>
<dbReference type="GO" id="GO:0019252">
    <property type="term" value="P:starch biosynthetic process"/>
    <property type="evidence" value="ECO:0007669"/>
    <property type="project" value="UniProtKB-UniRule"/>
</dbReference>
<feature type="domain" description="Starch synthase catalytic" evidence="11">
    <location>
        <begin position="191"/>
        <end position="444"/>
    </location>
</feature>
<evidence type="ECO:0000259" key="11">
    <source>
        <dbReference type="Pfam" id="PF08323"/>
    </source>
</evidence>
<dbReference type="PANTHER" id="PTHR45825:SF11">
    <property type="entry name" value="ALPHA AMYLASE DOMAIN-CONTAINING PROTEIN"/>
    <property type="match status" value="1"/>
</dbReference>
<evidence type="ECO:0000256" key="1">
    <source>
        <dbReference type="ARBA" id="ARBA00001478"/>
    </source>
</evidence>
<dbReference type="Pfam" id="PF00534">
    <property type="entry name" value="Glycos_transf_1"/>
    <property type="match status" value="1"/>
</dbReference>
<comment type="caution">
    <text evidence="12">The sequence shown here is derived from an EMBL/GenBank/DDBJ whole genome shotgun (WGS) entry which is preliminary data.</text>
</comment>
<feature type="compositionally biased region" description="Acidic residues" evidence="9">
    <location>
        <begin position="74"/>
        <end position="85"/>
    </location>
</feature>
<evidence type="ECO:0000256" key="5">
    <source>
        <dbReference type="ARBA" id="ARBA00022679"/>
    </source>
</evidence>
<keyword evidence="13" id="KW-1185">Reference proteome</keyword>
<dbReference type="AlphaFoldDB" id="A0A830HDG9"/>
<dbReference type="InterPro" id="IPR001296">
    <property type="entry name" value="Glyco_trans_1"/>
</dbReference>
<evidence type="ECO:0000256" key="8">
    <source>
        <dbReference type="RuleBase" id="RU361232"/>
    </source>
</evidence>
<comment type="similarity">
    <text evidence="3 8">Belongs to the glycosyltransferase 1 family. Bacterial/plant glycogen synthase subfamily.</text>
</comment>
<dbReference type="HAMAP" id="MF_00484">
    <property type="entry name" value="Glycogen_synth"/>
    <property type="match status" value="1"/>
</dbReference>
<keyword evidence="4 8" id="KW-0328">Glycosyltransferase</keyword>
<dbReference type="OrthoDB" id="512920at2759"/>
<dbReference type="Proteomes" id="UP000660262">
    <property type="component" value="Unassembled WGS sequence"/>
</dbReference>
<feature type="domain" description="Glycosyl transferase family 1" evidence="10">
    <location>
        <begin position="505"/>
        <end position="667"/>
    </location>
</feature>
<dbReference type="SUPFAM" id="SSF53756">
    <property type="entry name" value="UDP-Glycosyltransferase/glycogen phosphorylase"/>
    <property type="match status" value="1"/>
</dbReference>
<dbReference type="GO" id="GO:0009507">
    <property type="term" value="C:chloroplast"/>
    <property type="evidence" value="ECO:0007669"/>
    <property type="project" value="UniProtKB-SubCell"/>
</dbReference>
<keyword evidence="8" id="KW-0150">Chloroplast</keyword>
<feature type="compositionally biased region" description="Low complexity" evidence="9">
    <location>
        <begin position="36"/>
        <end position="52"/>
    </location>
</feature>
<comment type="catalytic activity">
    <reaction evidence="1">
        <text>[(1-&gt;4)-alpha-D-glucosyl](n) + ADP-alpha-D-glucose = [(1-&gt;4)-alpha-D-glucosyl](n+1) + ADP + H(+)</text>
        <dbReference type="Rhea" id="RHEA:18189"/>
        <dbReference type="Rhea" id="RHEA-COMP:9584"/>
        <dbReference type="Rhea" id="RHEA-COMP:9587"/>
        <dbReference type="ChEBI" id="CHEBI:15378"/>
        <dbReference type="ChEBI" id="CHEBI:15444"/>
        <dbReference type="ChEBI" id="CHEBI:57498"/>
        <dbReference type="ChEBI" id="CHEBI:456216"/>
        <dbReference type="EC" id="2.4.1.21"/>
    </reaction>
</comment>
<dbReference type="EMBL" id="BNJQ01000008">
    <property type="protein sequence ID" value="GHP04798.1"/>
    <property type="molecule type" value="Genomic_DNA"/>
</dbReference>
<evidence type="ECO:0000259" key="10">
    <source>
        <dbReference type="Pfam" id="PF00534"/>
    </source>
</evidence>
<dbReference type="Pfam" id="PF08323">
    <property type="entry name" value="Glyco_transf_5"/>
    <property type="match status" value="1"/>
</dbReference>
<proteinExistence type="inferred from homology"/>
<evidence type="ECO:0000313" key="13">
    <source>
        <dbReference type="Proteomes" id="UP000660262"/>
    </source>
</evidence>
<comment type="pathway">
    <text evidence="2 8">Glycan biosynthesis; starch biosynthesis.</text>
</comment>
<dbReference type="GO" id="GO:0004373">
    <property type="term" value="F:alpha-1,4-glucan glucosyltransferase (UDP-glucose donor) activity"/>
    <property type="evidence" value="ECO:0007669"/>
    <property type="project" value="InterPro"/>
</dbReference>
<keyword evidence="6 8" id="KW-0750">Starch biosynthesis</keyword>
<feature type="region of interest" description="Disordered" evidence="9">
    <location>
        <begin position="20"/>
        <end position="85"/>
    </location>
</feature>
<dbReference type="InterPro" id="IPR011835">
    <property type="entry name" value="GS/SS"/>
</dbReference>
<keyword evidence="7 8" id="KW-0035">Amyloplast</keyword>
<keyword evidence="7 8" id="KW-0934">Plastid</keyword>
<protein>
    <recommendedName>
        <fullName evidence="8">Starch synthase, chloroplastic/amyloplastic</fullName>
        <ecNumber evidence="8">2.4.1.-</ecNumber>
    </recommendedName>
</protein>
<dbReference type="NCBIfam" id="TIGR02095">
    <property type="entry name" value="glgA"/>
    <property type="match status" value="1"/>
</dbReference>